<gene>
    <name evidence="1" type="ORF">BABL1_gene_897</name>
</gene>
<evidence type="ECO:0000313" key="1">
    <source>
        <dbReference type="EMBL" id="CDK30203.1"/>
    </source>
</evidence>
<dbReference type="KEGG" id="dpb:BABL1_gene_897"/>
<proteinExistence type="predicted"/>
<organism evidence="1 2">
    <name type="scientific">Candidatus Babela massiliensis</name>
    <dbReference type="NCBI Taxonomy" id="673862"/>
    <lineage>
        <taxon>Bacteria</taxon>
        <taxon>Candidatus Babelota</taxon>
        <taxon>Candidatus Babeliae</taxon>
        <taxon>Candidatus Babeliales</taxon>
        <taxon>Candidatus Babeliaceae</taxon>
        <taxon>Candidatus Babela</taxon>
    </lineage>
</organism>
<sequence>MALSDILGGTPARTQQFQRLTQPQQQLQNQSIQQILSLLQNPRTGADQGFAPIEQQARNQFTTQTVPSLAERFTAMGGGQNSSAFQGALGNAASGLEQGLAGLRSQYGIQQQNMNQNTLSSLLGLATQPSFENVYFPRQPGFLESTGSGLSQGLGTILPLLLGGATGSTGGGLMALLKLFGGS</sequence>
<keyword evidence="2" id="KW-1185">Reference proteome</keyword>
<dbReference type="Proteomes" id="UP000018769">
    <property type="component" value="Chromosome I"/>
</dbReference>
<dbReference type="EMBL" id="HG793133">
    <property type="protein sequence ID" value="CDK30203.1"/>
    <property type="molecule type" value="Genomic_DNA"/>
</dbReference>
<reference evidence="1 2" key="1">
    <citation type="journal article" date="2015" name="Biol. Direct">
        <title>Babela massiliensis, a representative of a widespread bacterial phylum with unusual adaptations to parasitism in amoebae.</title>
        <authorList>
            <person name="Pagnier I."/>
            <person name="Yutin N."/>
            <person name="Croce O."/>
            <person name="Makarova K.S."/>
            <person name="Wolf Y.I."/>
            <person name="Benamar S."/>
            <person name="Raoult D."/>
            <person name="Koonin E.V."/>
            <person name="La Scola B."/>
        </authorList>
    </citation>
    <scope>NUCLEOTIDE SEQUENCE [LARGE SCALE GENOMIC DNA]</scope>
    <source>
        <strain evidence="2">BABL1</strain>
    </source>
</reference>
<name>V6DGZ3_9BACT</name>
<protein>
    <submittedName>
        <fullName evidence="1">Uncharacterized protein</fullName>
    </submittedName>
</protein>
<dbReference type="AlphaFoldDB" id="V6DGZ3"/>
<accession>V6DGZ3</accession>
<dbReference type="HOGENOM" id="CLU_1472624_0_0_7"/>
<dbReference type="STRING" id="673862.BABL1_gene_897"/>
<evidence type="ECO:0000313" key="2">
    <source>
        <dbReference type="Proteomes" id="UP000018769"/>
    </source>
</evidence>
<dbReference type="RefSeq" id="WP_023791048.1">
    <property type="nucleotide sequence ID" value="NC_023003.1"/>
</dbReference>